<gene>
    <name evidence="3" type="ORF">BDV28DRAFT_141119</name>
</gene>
<dbReference type="AlphaFoldDB" id="A0A5N6YVI6"/>
<evidence type="ECO:0000313" key="4">
    <source>
        <dbReference type="Proteomes" id="UP000327118"/>
    </source>
</evidence>
<keyword evidence="2" id="KW-0472">Membrane</keyword>
<keyword evidence="2" id="KW-0812">Transmembrane</keyword>
<evidence type="ECO:0000256" key="2">
    <source>
        <dbReference type="SAM" id="Phobius"/>
    </source>
</evidence>
<name>A0A5N6YVI6_9EURO</name>
<feature type="transmembrane region" description="Helical" evidence="2">
    <location>
        <begin position="6"/>
        <end position="23"/>
    </location>
</feature>
<feature type="region of interest" description="Disordered" evidence="1">
    <location>
        <begin position="53"/>
        <end position="77"/>
    </location>
</feature>
<dbReference type="EMBL" id="ML739301">
    <property type="protein sequence ID" value="KAE8349495.1"/>
    <property type="molecule type" value="Genomic_DNA"/>
</dbReference>
<organism evidence="3 4">
    <name type="scientific">Aspergillus coremiiformis</name>
    <dbReference type="NCBI Taxonomy" id="138285"/>
    <lineage>
        <taxon>Eukaryota</taxon>
        <taxon>Fungi</taxon>
        <taxon>Dikarya</taxon>
        <taxon>Ascomycota</taxon>
        <taxon>Pezizomycotina</taxon>
        <taxon>Eurotiomycetes</taxon>
        <taxon>Eurotiomycetidae</taxon>
        <taxon>Eurotiales</taxon>
        <taxon>Aspergillaceae</taxon>
        <taxon>Aspergillus</taxon>
        <taxon>Aspergillus subgen. Circumdati</taxon>
    </lineage>
</organism>
<evidence type="ECO:0000256" key="1">
    <source>
        <dbReference type="SAM" id="MobiDB-lite"/>
    </source>
</evidence>
<keyword evidence="2" id="KW-1133">Transmembrane helix</keyword>
<sequence>MGGVRNDVTCFSFFFLLVVFQGKKRWKGMRKRRKEKLRSIELLTIRLIGSSTKEERGKGKEREKREREREGGAKSKK</sequence>
<evidence type="ECO:0000313" key="3">
    <source>
        <dbReference type="EMBL" id="KAE8349495.1"/>
    </source>
</evidence>
<accession>A0A5N6YVI6</accession>
<proteinExistence type="predicted"/>
<keyword evidence="4" id="KW-1185">Reference proteome</keyword>
<protein>
    <submittedName>
        <fullName evidence="3">Uncharacterized protein</fullName>
    </submittedName>
</protein>
<dbReference type="Proteomes" id="UP000327118">
    <property type="component" value="Unassembled WGS sequence"/>
</dbReference>
<reference evidence="4" key="1">
    <citation type="submission" date="2019-04" db="EMBL/GenBank/DDBJ databases">
        <title>Friends and foes A comparative genomics studyof 23 Aspergillus species from section Flavi.</title>
        <authorList>
            <consortium name="DOE Joint Genome Institute"/>
            <person name="Kjaerbolling I."/>
            <person name="Vesth T."/>
            <person name="Frisvad J.C."/>
            <person name="Nybo J.L."/>
            <person name="Theobald S."/>
            <person name="Kildgaard S."/>
            <person name="Isbrandt T."/>
            <person name="Kuo A."/>
            <person name="Sato A."/>
            <person name="Lyhne E.K."/>
            <person name="Kogle M.E."/>
            <person name="Wiebenga A."/>
            <person name="Kun R.S."/>
            <person name="Lubbers R.J."/>
            <person name="Makela M.R."/>
            <person name="Barry K."/>
            <person name="Chovatia M."/>
            <person name="Clum A."/>
            <person name="Daum C."/>
            <person name="Haridas S."/>
            <person name="He G."/>
            <person name="LaButti K."/>
            <person name="Lipzen A."/>
            <person name="Mondo S."/>
            <person name="Riley R."/>
            <person name="Salamov A."/>
            <person name="Simmons B.A."/>
            <person name="Magnuson J.K."/>
            <person name="Henrissat B."/>
            <person name="Mortensen U.H."/>
            <person name="Larsen T.O."/>
            <person name="Devries R.P."/>
            <person name="Grigoriev I.V."/>
            <person name="Machida M."/>
            <person name="Baker S.E."/>
            <person name="Andersen M.R."/>
        </authorList>
    </citation>
    <scope>NUCLEOTIDE SEQUENCE [LARGE SCALE GENOMIC DNA]</scope>
    <source>
        <strain evidence="4">CBS 553.77</strain>
    </source>
</reference>